<accession>A0A8S4AGZ0</accession>
<feature type="non-terminal residue" evidence="2">
    <location>
        <position position="1"/>
    </location>
</feature>
<feature type="non-terminal residue" evidence="2">
    <location>
        <position position="211"/>
    </location>
</feature>
<dbReference type="Pfam" id="PF25496">
    <property type="entry name" value="URGCP"/>
    <property type="match status" value="1"/>
</dbReference>
<dbReference type="GO" id="GO:0005525">
    <property type="term" value="F:GTP binding"/>
    <property type="evidence" value="ECO:0007669"/>
    <property type="project" value="InterPro"/>
</dbReference>
<protein>
    <submittedName>
        <fullName evidence="2">(Atlantic silverside) hypothetical protein</fullName>
    </submittedName>
</protein>
<dbReference type="PANTHER" id="PTHR14819">
    <property type="entry name" value="GTP-BINDING"/>
    <property type="match status" value="1"/>
</dbReference>
<dbReference type="InterPro" id="IPR052986">
    <property type="entry name" value="VLIG_GTPase"/>
</dbReference>
<dbReference type="PROSITE" id="PS51717">
    <property type="entry name" value="G_VLIG"/>
    <property type="match status" value="1"/>
</dbReference>
<reference evidence="2" key="1">
    <citation type="submission" date="2021-05" db="EMBL/GenBank/DDBJ databases">
        <authorList>
            <person name="Tigano A."/>
        </authorList>
    </citation>
    <scope>NUCLEOTIDE SEQUENCE</scope>
</reference>
<name>A0A8S4AGZ0_9TELE</name>
<dbReference type="OrthoDB" id="1597724at2759"/>
<evidence type="ECO:0000259" key="1">
    <source>
        <dbReference type="PROSITE" id="PS51717"/>
    </source>
</evidence>
<dbReference type="Pfam" id="PF25683">
    <property type="entry name" value="URGCP_GTPase"/>
    <property type="match status" value="1"/>
</dbReference>
<proteinExistence type="predicted"/>
<evidence type="ECO:0000313" key="3">
    <source>
        <dbReference type="Proteomes" id="UP000677803"/>
    </source>
</evidence>
<dbReference type="PANTHER" id="PTHR14819:SF9">
    <property type="entry name" value="UP-REGULATOR OF CELL PROLIFERATION-LIKE"/>
    <property type="match status" value="1"/>
</dbReference>
<dbReference type="InterPro" id="IPR057365">
    <property type="entry name" value="URGCP"/>
</dbReference>
<organism evidence="2 3">
    <name type="scientific">Menidia menidia</name>
    <name type="common">Atlantic silverside</name>
    <dbReference type="NCBI Taxonomy" id="238744"/>
    <lineage>
        <taxon>Eukaryota</taxon>
        <taxon>Metazoa</taxon>
        <taxon>Chordata</taxon>
        <taxon>Craniata</taxon>
        <taxon>Vertebrata</taxon>
        <taxon>Euteleostomi</taxon>
        <taxon>Actinopterygii</taxon>
        <taxon>Neopterygii</taxon>
        <taxon>Teleostei</taxon>
        <taxon>Neoteleostei</taxon>
        <taxon>Acanthomorphata</taxon>
        <taxon>Ovalentaria</taxon>
        <taxon>Atherinomorphae</taxon>
        <taxon>Atheriniformes</taxon>
        <taxon>Atherinopsidae</taxon>
        <taxon>Menidiinae</taxon>
        <taxon>Menidia</taxon>
    </lineage>
</organism>
<sequence length="211" mass="23545">GLKSPDLAQLDDSYEHDNQLATFVIGLSDVTIINISMENSTEMKDVLQIAAHALLRMKKLGKKPVCHFVHLSLQNVGGGSAHSKCMVERKHLLEQLNEIMQIASEIEKLRSFSLYILVESQEINICVIINTANGLKPSQSPASWLRDPFDLDWDDEDNADTRINRLGLIVALFLCADSVLQQQITLKMSICQISVTLLHPHGRKSQSSLKT</sequence>
<dbReference type="InterPro" id="IPR030383">
    <property type="entry name" value="G_VLIG_dom"/>
</dbReference>
<feature type="domain" description="VLIG-type G" evidence="1">
    <location>
        <begin position="1"/>
        <end position="108"/>
    </location>
</feature>
<comment type="caution">
    <text evidence="2">The sequence shown here is derived from an EMBL/GenBank/DDBJ whole genome shotgun (WGS) entry which is preliminary data.</text>
</comment>
<evidence type="ECO:0000313" key="2">
    <source>
        <dbReference type="EMBL" id="CAG5850037.1"/>
    </source>
</evidence>
<gene>
    <name evidence="2" type="ORF">MMEN_LOCUS132</name>
</gene>
<dbReference type="AlphaFoldDB" id="A0A8S4AGZ0"/>
<dbReference type="Proteomes" id="UP000677803">
    <property type="component" value="Unassembled WGS sequence"/>
</dbReference>
<keyword evidence="3" id="KW-1185">Reference proteome</keyword>
<dbReference type="EMBL" id="CAJRST010000001">
    <property type="protein sequence ID" value="CAG5850037.1"/>
    <property type="molecule type" value="Genomic_DNA"/>
</dbReference>